<sequence>MLCHCKSHEILPTGDENQLAIRSDPNGTFWIWSRRNGKNDVFRSTLYFEGVVVELAQSIPKALLNGIDTEPLGHVKLEDLYYVTEGRNELPGTFLSRIPFPSLPIFGETDRSVGIISLGRFQ</sequence>
<accession>A0A834KH82</accession>
<proteinExistence type="predicted"/>
<reference evidence="1" key="1">
    <citation type="journal article" date="2020" name="G3 (Bethesda)">
        <title>High-Quality Assemblies for Three Invasive Social Wasps from the &lt;i&gt;Vespula&lt;/i&gt; Genus.</title>
        <authorList>
            <person name="Harrop T.W.R."/>
            <person name="Guhlin J."/>
            <person name="McLaughlin G.M."/>
            <person name="Permina E."/>
            <person name="Stockwell P."/>
            <person name="Gilligan J."/>
            <person name="Le Lec M.F."/>
            <person name="Gruber M.A.M."/>
            <person name="Quinn O."/>
            <person name="Lovegrove M."/>
            <person name="Duncan E.J."/>
            <person name="Remnant E.J."/>
            <person name="Van Eeckhoven J."/>
            <person name="Graham B."/>
            <person name="Knapp R.A."/>
            <person name="Langford K.W."/>
            <person name="Kronenberg Z."/>
            <person name="Press M.O."/>
            <person name="Eacker S.M."/>
            <person name="Wilson-Rankin E.E."/>
            <person name="Purcell J."/>
            <person name="Lester P.J."/>
            <person name="Dearden P.K."/>
        </authorList>
    </citation>
    <scope>NUCLEOTIDE SEQUENCE</scope>
    <source>
        <strain evidence="1">Volc-1</strain>
    </source>
</reference>
<evidence type="ECO:0000313" key="1">
    <source>
        <dbReference type="EMBL" id="KAF7406701.1"/>
    </source>
</evidence>
<evidence type="ECO:0000313" key="2">
    <source>
        <dbReference type="Proteomes" id="UP000600918"/>
    </source>
</evidence>
<protein>
    <submittedName>
        <fullName evidence="1">Uncharacterized protein</fullName>
    </submittedName>
</protein>
<organism evidence="1 2">
    <name type="scientific">Vespula pensylvanica</name>
    <name type="common">Western yellow jacket</name>
    <name type="synonym">Wasp</name>
    <dbReference type="NCBI Taxonomy" id="30213"/>
    <lineage>
        <taxon>Eukaryota</taxon>
        <taxon>Metazoa</taxon>
        <taxon>Ecdysozoa</taxon>
        <taxon>Arthropoda</taxon>
        <taxon>Hexapoda</taxon>
        <taxon>Insecta</taxon>
        <taxon>Pterygota</taxon>
        <taxon>Neoptera</taxon>
        <taxon>Endopterygota</taxon>
        <taxon>Hymenoptera</taxon>
        <taxon>Apocrita</taxon>
        <taxon>Aculeata</taxon>
        <taxon>Vespoidea</taxon>
        <taxon>Vespidae</taxon>
        <taxon>Vespinae</taxon>
        <taxon>Vespula</taxon>
    </lineage>
</organism>
<dbReference type="AlphaFoldDB" id="A0A834KH82"/>
<keyword evidence="2" id="KW-1185">Reference proteome</keyword>
<comment type="caution">
    <text evidence="1">The sequence shown here is derived from an EMBL/GenBank/DDBJ whole genome shotgun (WGS) entry which is preliminary data.</text>
</comment>
<dbReference type="Proteomes" id="UP000600918">
    <property type="component" value="Unassembled WGS sequence"/>
</dbReference>
<name>A0A834KH82_VESPE</name>
<gene>
    <name evidence="1" type="ORF">H0235_014357</name>
</gene>
<dbReference type="EMBL" id="JACSDY010000015">
    <property type="protein sequence ID" value="KAF7406701.1"/>
    <property type="molecule type" value="Genomic_DNA"/>
</dbReference>